<dbReference type="Proteomes" id="UP000283310">
    <property type="component" value="Unassembled WGS sequence"/>
</dbReference>
<keyword evidence="3 7" id="KW-0375">Hydrogen ion transport</keyword>
<evidence type="ECO:0000256" key="1">
    <source>
        <dbReference type="ARBA" id="ARBA00004370"/>
    </source>
</evidence>
<keyword evidence="7" id="KW-0139">CF(1)</keyword>
<evidence type="ECO:0000313" key="9">
    <source>
        <dbReference type="EMBL" id="RGR13957.1"/>
    </source>
</evidence>
<keyword evidence="11" id="KW-1185">Reference proteome</keyword>
<dbReference type="PATRIC" id="fig|46506.5.peg.143"/>
<dbReference type="NCBIfam" id="TIGR01145">
    <property type="entry name" value="ATP_synt_delta"/>
    <property type="match status" value="1"/>
</dbReference>
<evidence type="ECO:0000313" key="13">
    <source>
        <dbReference type="Proteomes" id="UP000284777"/>
    </source>
</evidence>
<evidence type="ECO:0000313" key="8">
    <source>
        <dbReference type="EMBL" id="KWR57598.1"/>
    </source>
</evidence>
<dbReference type="EMBL" id="QRTW01000012">
    <property type="protein sequence ID" value="RGR13957.1"/>
    <property type="molecule type" value="Genomic_DNA"/>
</dbReference>
<comment type="caution">
    <text evidence="8">The sequence shown here is derived from an EMBL/GenBank/DDBJ whole genome shotgun (WGS) entry which is preliminary data.</text>
</comment>
<dbReference type="GO" id="GO:0005886">
    <property type="term" value="C:plasma membrane"/>
    <property type="evidence" value="ECO:0007669"/>
    <property type="project" value="UniProtKB-SubCell"/>
</dbReference>
<evidence type="ECO:0000256" key="7">
    <source>
        <dbReference type="HAMAP-Rule" id="MF_01416"/>
    </source>
</evidence>
<comment type="subcellular location">
    <subcellularLocation>
        <location evidence="7">Cell membrane</location>
        <topology evidence="7">Peripheral membrane protein</topology>
    </subcellularLocation>
    <subcellularLocation>
        <location evidence="1">Membrane</location>
    </subcellularLocation>
</comment>
<keyword evidence="4 7" id="KW-0406">Ion transport</keyword>
<dbReference type="PANTHER" id="PTHR11910">
    <property type="entry name" value="ATP SYNTHASE DELTA CHAIN"/>
    <property type="match status" value="1"/>
</dbReference>
<keyword evidence="6 7" id="KW-0066">ATP synthesis</keyword>
<dbReference type="AlphaFoldDB" id="A0A120A433"/>
<evidence type="ECO:0000313" key="12">
    <source>
        <dbReference type="Proteomes" id="UP000283310"/>
    </source>
</evidence>
<name>A0A120A433_BACSE</name>
<dbReference type="SUPFAM" id="SSF47928">
    <property type="entry name" value="N-terminal domain of the delta subunit of the F1F0-ATP synthase"/>
    <property type="match status" value="1"/>
</dbReference>
<reference evidence="8" key="2">
    <citation type="submission" date="2016-01" db="EMBL/GenBank/DDBJ databases">
        <authorList>
            <person name="McClelland M."/>
            <person name="Jain A."/>
            <person name="Saraogi P."/>
            <person name="Mendelson R."/>
            <person name="Westerman R."/>
            <person name="SanMiguel P."/>
            <person name="Csonka L."/>
        </authorList>
    </citation>
    <scope>NUCLEOTIDE SEQUENCE</scope>
    <source>
        <strain evidence="8">CL09T03C01</strain>
    </source>
</reference>
<organism evidence="8 11">
    <name type="scientific">Bacteroides stercoris</name>
    <dbReference type="NCBI Taxonomy" id="46506"/>
    <lineage>
        <taxon>Bacteria</taxon>
        <taxon>Pseudomonadati</taxon>
        <taxon>Bacteroidota</taxon>
        <taxon>Bacteroidia</taxon>
        <taxon>Bacteroidales</taxon>
        <taxon>Bacteroidaceae</taxon>
        <taxon>Bacteroides</taxon>
    </lineage>
</organism>
<evidence type="ECO:0000256" key="5">
    <source>
        <dbReference type="ARBA" id="ARBA00023136"/>
    </source>
</evidence>
<dbReference type="InterPro" id="IPR026015">
    <property type="entry name" value="ATP_synth_OSCP/delta_N_sf"/>
</dbReference>
<dbReference type="Pfam" id="PF00213">
    <property type="entry name" value="OSCP"/>
    <property type="match status" value="1"/>
</dbReference>
<dbReference type="PRINTS" id="PR00125">
    <property type="entry name" value="ATPASEDELTA"/>
</dbReference>
<dbReference type="Gene3D" id="1.10.520.20">
    <property type="entry name" value="N-terminal domain of the delta subunit of the F1F0-ATP synthase"/>
    <property type="match status" value="1"/>
</dbReference>
<evidence type="ECO:0000256" key="2">
    <source>
        <dbReference type="ARBA" id="ARBA00022448"/>
    </source>
</evidence>
<dbReference type="STRING" id="46506.AA415_00132"/>
<evidence type="ECO:0000313" key="10">
    <source>
        <dbReference type="EMBL" id="RGW95082.1"/>
    </source>
</evidence>
<dbReference type="GO" id="GO:0045259">
    <property type="term" value="C:proton-transporting ATP synthase complex"/>
    <property type="evidence" value="ECO:0007669"/>
    <property type="project" value="UniProtKB-KW"/>
</dbReference>
<evidence type="ECO:0000256" key="6">
    <source>
        <dbReference type="ARBA" id="ARBA00023310"/>
    </source>
</evidence>
<dbReference type="Proteomes" id="UP000056419">
    <property type="component" value="Unassembled WGS sequence"/>
</dbReference>
<dbReference type="RefSeq" id="WP_005653920.1">
    <property type="nucleotide sequence ID" value="NZ_CAXSRQ010000004.1"/>
</dbReference>
<sequence>MDIGIVSMRYAKALMEYAKSTGTEDRLYTEMRTLSRSFEKHPDLRAALENPVLPVQEKFSLICTAAVGDAPAGQELSRFVTLILKNRREAFLQYICLSYLDLYRKSRHIGVAKLTTAVPVSREIWERIRNSASHLLHAKMELQTDVDPSIEGGFIFDINDFRLDASIATQLKRVKQQFIDKNRRIV</sequence>
<reference evidence="8 11" key="1">
    <citation type="journal article" date="2016" name="BMC Genomics">
        <title>Type VI secretion systems of human gut Bacteroidales segregate into three genetic architectures, two of which are contained on mobile genetic elements.</title>
        <authorList>
            <person name="Coyne M.J."/>
            <person name="Roelofs K.G."/>
            <person name="Comstock L.E."/>
        </authorList>
    </citation>
    <scope>NUCLEOTIDE SEQUENCE [LARGE SCALE GENOMIC DNA]</scope>
    <source>
        <strain evidence="8 11">CL09T03C01</strain>
    </source>
</reference>
<dbReference type="GeneID" id="31796718"/>
<reference evidence="12 13" key="3">
    <citation type="submission" date="2018-08" db="EMBL/GenBank/DDBJ databases">
        <title>A genome reference for cultivated species of the human gut microbiota.</title>
        <authorList>
            <person name="Zou Y."/>
            <person name="Xue W."/>
            <person name="Luo G."/>
        </authorList>
    </citation>
    <scope>NUCLEOTIDE SEQUENCE [LARGE SCALE GENOMIC DNA]</scope>
    <source>
        <strain evidence="10 13">AF05-4</strain>
        <strain evidence="9 12">AF26-20BH</strain>
    </source>
</reference>
<evidence type="ECO:0000313" key="11">
    <source>
        <dbReference type="Proteomes" id="UP000056419"/>
    </source>
</evidence>
<evidence type="ECO:0000256" key="3">
    <source>
        <dbReference type="ARBA" id="ARBA00022781"/>
    </source>
</evidence>
<comment type="function">
    <text evidence="7">This protein is part of the stalk that links CF(0) to CF(1). It either transmits conformational changes from CF(0) to CF(1) or is implicated in proton conduction.</text>
</comment>
<dbReference type="EMBL" id="QSBD01000025">
    <property type="protein sequence ID" value="RGW95082.1"/>
    <property type="molecule type" value="Genomic_DNA"/>
</dbReference>
<evidence type="ECO:0000256" key="4">
    <source>
        <dbReference type="ARBA" id="ARBA00023065"/>
    </source>
</evidence>
<protein>
    <recommendedName>
        <fullName evidence="7">ATP synthase subunit delta</fullName>
    </recommendedName>
    <alternativeName>
        <fullName evidence="7">ATP synthase F(1) sector subunit delta</fullName>
    </alternativeName>
    <alternativeName>
        <fullName evidence="7">F-type ATPase subunit delta</fullName>
        <shortName evidence="7">F-ATPase subunit delta</shortName>
    </alternativeName>
</protein>
<comment type="function">
    <text evidence="7">F(1)F(0) ATP synthase produces ATP from ADP in the presence of a proton or sodium gradient. F-type ATPases consist of two structural domains, F(1) containing the extramembraneous catalytic core and F(0) containing the membrane proton channel, linked together by a central stalk and a peripheral stalk. During catalysis, ATP synthesis in the catalytic domain of F(1) is coupled via a rotary mechanism of the central stalk subunits to proton translocation.</text>
</comment>
<comment type="similarity">
    <text evidence="7">Belongs to the ATPase delta chain family.</text>
</comment>
<gene>
    <name evidence="7 8" type="primary">atpH</name>
    <name evidence="8" type="ORF">AA415_00132</name>
    <name evidence="10" type="ORF">DWV41_13750</name>
    <name evidence="9" type="ORF">DWY65_08665</name>
</gene>
<dbReference type="HAMAP" id="MF_01416">
    <property type="entry name" value="ATP_synth_delta_bact"/>
    <property type="match status" value="1"/>
</dbReference>
<keyword evidence="2 7" id="KW-0813">Transport</keyword>
<accession>A0A120A433</accession>
<dbReference type="InterPro" id="IPR000711">
    <property type="entry name" value="ATPase_OSCP/dsu"/>
</dbReference>
<proteinExistence type="inferred from homology"/>
<keyword evidence="7" id="KW-1003">Cell membrane</keyword>
<dbReference type="Proteomes" id="UP000284777">
    <property type="component" value="Unassembled WGS sequence"/>
</dbReference>
<dbReference type="GO" id="GO:0046933">
    <property type="term" value="F:proton-transporting ATP synthase activity, rotational mechanism"/>
    <property type="evidence" value="ECO:0007669"/>
    <property type="project" value="UniProtKB-UniRule"/>
</dbReference>
<keyword evidence="5 7" id="KW-0472">Membrane</keyword>
<dbReference type="EMBL" id="LRGC01000001">
    <property type="protein sequence ID" value="KWR57598.1"/>
    <property type="molecule type" value="Genomic_DNA"/>
</dbReference>
<dbReference type="NCBIfam" id="NF009964">
    <property type="entry name" value="PRK13429.1-3"/>
    <property type="match status" value="1"/>
</dbReference>